<dbReference type="GO" id="GO:0005615">
    <property type="term" value="C:extracellular space"/>
    <property type="evidence" value="ECO:0007669"/>
    <property type="project" value="UniProtKB-ARBA"/>
</dbReference>
<dbReference type="GO" id="GO:0005121">
    <property type="term" value="F:Toll binding"/>
    <property type="evidence" value="ECO:0007669"/>
    <property type="project" value="TreeGrafter"/>
</dbReference>
<comment type="caution">
    <text evidence="5">The sequence shown here is derived from an EMBL/GenBank/DDBJ whole genome shotgun (WGS) entry which is preliminary data.</text>
</comment>
<evidence type="ECO:0000256" key="1">
    <source>
        <dbReference type="ARBA" id="ARBA00022729"/>
    </source>
</evidence>
<dbReference type="Proteomes" id="UP001153954">
    <property type="component" value="Unassembled WGS sequence"/>
</dbReference>
<evidence type="ECO:0000313" key="5">
    <source>
        <dbReference type="EMBL" id="CAH2098545.1"/>
    </source>
</evidence>
<keyword evidence="2" id="KW-1015">Disulfide bond</keyword>
<reference evidence="5" key="1">
    <citation type="submission" date="2022-03" db="EMBL/GenBank/DDBJ databases">
        <authorList>
            <person name="Tunstrom K."/>
        </authorList>
    </citation>
    <scope>NUCLEOTIDE SEQUENCE</scope>
</reference>
<evidence type="ECO:0000259" key="4">
    <source>
        <dbReference type="Pfam" id="PF16077"/>
    </source>
</evidence>
<evidence type="ECO:0000256" key="2">
    <source>
        <dbReference type="ARBA" id="ARBA00023157"/>
    </source>
</evidence>
<feature type="domain" description="Spaetzle" evidence="4">
    <location>
        <begin position="70"/>
        <end position="162"/>
    </location>
</feature>
<keyword evidence="1" id="KW-0732">Signal</keyword>
<organism evidence="5 6">
    <name type="scientific">Euphydryas editha</name>
    <name type="common">Edith's checkerspot</name>
    <dbReference type="NCBI Taxonomy" id="104508"/>
    <lineage>
        <taxon>Eukaryota</taxon>
        <taxon>Metazoa</taxon>
        <taxon>Ecdysozoa</taxon>
        <taxon>Arthropoda</taxon>
        <taxon>Hexapoda</taxon>
        <taxon>Insecta</taxon>
        <taxon>Pterygota</taxon>
        <taxon>Neoptera</taxon>
        <taxon>Endopterygota</taxon>
        <taxon>Lepidoptera</taxon>
        <taxon>Glossata</taxon>
        <taxon>Ditrysia</taxon>
        <taxon>Papilionoidea</taxon>
        <taxon>Nymphalidae</taxon>
        <taxon>Nymphalinae</taxon>
        <taxon>Euphydryas</taxon>
    </lineage>
</organism>
<dbReference type="InterPro" id="IPR052444">
    <property type="entry name" value="Spz/Toll_ligand-like"/>
</dbReference>
<name>A0AAU9UGT9_EUPED</name>
<sequence>MLSPVVSEECRKRGICTTVENYPTELAKRLIQELKDKDAKFPSDAEQDMILNDDKPQVCSRLGPNPTLPLCNSIRRIEVITAAVSRNKTWNYILNDVDKPIQTVAVERCVSEGSRCSNNIQFMANYECVCVQRWSLKKMYYIDENENLVKDFFKVPTCCSCKLHPINK</sequence>
<dbReference type="GO" id="GO:0008083">
    <property type="term" value="F:growth factor activity"/>
    <property type="evidence" value="ECO:0007669"/>
    <property type="project" value="TreeGrafter"/>
</dbReference>
<dbReference type="GO" id="GO:0021556">
    <property type="term" value="P:central nervous system formation"/>
    <property type="evidence" value="ECO:0007669"/>
    <property type="project" value="TreeGrafter"/>
</dbReference>
<dbReference type="Gene3D" id="2.10.90.10">
    <property type="entry name" value="Cystine-knot cytokines"/>
    <property type="match status" value="1"/>
</dbReference>
<evidence type="ECO:0000256" key="3">
    <source>
        <dbReference type="ARBA" id="ARBA00023180"/>
    </source>
</evidence>
<dbReference type="PANTHER" id="PTHR23199">
    <property type="entry name" value="NEUROTROPHIN 1-RELATED"/>
    <property type="match status" value="1"/>
</dbReference>
<dbReference type="Pfam" id="PF16077">
    <property type="entry name" value="Spaetzle"/>
    <property type="match status" value="1"/>
</dbReference>
<keyword evidence="3" id="KW-0325">Glycoprotein</keyword>
<dbReference type="AlphaFoldDB" id="A0AAU9UGT9"/>
<dbReference type="GO" id="GO:0045087">
    <property type="term" value="P:innate immune response"/>
    <property type="evidence" value="ECO:0007669"/>
    <property type="project" value="TreeGrafter"/>
</dbReference>
<dbReference type="SUPFAM" id="SSF57501">
    <property type="entry name" value="Cystine-knot cytokines"/>
    <property type="match status" value="1"/>
</dbReference>
<accession>A0AAU9UGT9</accession>
<keyword evidence="6" id="KW-1185">Reference proteome</keyword>
<dbReference type="PANTHER" id="PTHR23199:SF12">
    <property type="entry name" value="NEUROTROPHIN 1-RELATED"/>
    <property type="match status" value="1"/>
</dbReference>
<protein>
    <recommendedName>
        <fullName evidence="4">Spaetzle domain-containing protein</fullName>
    </recommendedName>
</protein>
<proteinExistence type="predicted"/>
<dbReference type="InterPro" id="IPR029034">
    <property type="entry name" value="Cystine-knot_cytokine"/>
</dbReference>
<gene>
    <name evidence="5" type="ORF">EEDITHA_LOCUS13648</name>
</gene>
<evidence type="ECO:0000313" key="6">
    <source>
        <dbReference type="Proteomes" id="UP001153954"/>
    </source>
</evidence>
<dbReference type="InterPro" id="IPR032104">
    <property type="entry name" value="Spaetzle"/>
</dbReference>
<dbReference type="EMBL" id="CAKOGL010000019">
    <property type="protein sequence ID" value="CAH2098545.1"/>
    <property type="molecule type" value="Genomic_DNA"/>
</dbReference>